<dbReference type="GO" id="GO:0005524">
    <property type="term" value="F:ATP binding"/>
    <property type="evidence" value="ECO:0007669"/>
    <property type="project" value="InterPro"/>
</dbReference>
<dbReference type="GO" id="GO:0030983">
    <property type="term" value="F:mismatched DNA binding"/>
    <property type="evidence" value="ECO:0007669"/>
    <property type="project" value="InterPro"/>
</dbReference>
<dbReference type="Gene3D" id="3.40.1170.10">
    <property type="entry name" value="DNA repair protein MutS, domain I"/>
    <property type="match status" value="1"/>
</dbReference>
<dbReference type="InterPro" id="IPR016151">
    <property type="entry name" value="DNA_mismatch_repair_MutS_N"/>
</dbReference>
<protein>
    <submittedName>
        <fullName evidence="2">Uncharacterized protein</fullName>
    </submittedName>
</protein>
<dbReference type="AlphaFoldDB" id="A0A7S3A6M6"/>
<organism evidence="2">
    <name type="scientific">Rhodosorus marinus</name>
    <dbReference type="NCBI Taxonomy" id="101924"/>
    <lineage>
        <taxon>Eukaryota</taxon>
        <taxon>Rhodophyta</taxon>
        <taxon>Stylonematophyceae</taxon>
        <taxon>Stylonematales</taxon>
        <taxon>Stylonemataceae</taxon>
        <taxon>Rhodosorus</taxon>
    </lineage>
</organism>
<evidence type="ECO:0000313" key="2">
    <source>
        <dbReference type="EMBL" id="CAE0063245.1"/>
    </source>
</evidence>
<feature type="compositionally biased region" description="Basic and acidic residues" evidence="1">
    <location>
        <begin position="174"/>
        <end position="183"/>
    </location>
</feature>
<proteinExistence type="predicted"/>
<reference evidence="2" key="1">
    <citation type="submission" date="2021-01" db="EMBL/GenBank/DDBJ databases">
        <authorList>
            <person name="Corre E."/>
            <person name="Pelletier E."/>
            <person name="Niang G."/>
            <person name="Scheremetjew M."/>
            <person name="Finn R."/>
            <person name="Kale V."/>
            <person name="Holt S."/>
            <person name="Cochrane G."/>
            <person name="Meng A."/>
            <person name="Brown T."/>
            <person name="Cohen L."/>
        </authorList>
    </citation>
    <scope>NUCLEOTIDE SEQUENCE</scope>
    <source>
        <strain evidence="2">CCMP 769</strain>
    </source>
</reference>
<name>A0A7S3A6M6_9RHOD</name>
<dbReference type="EMBL" id="HBHW01040745">
    <property type="protein sequence ID" value="CAE0063245.1"/>
    <property type="molecule type" value="Transcribed_RNA"/>
</dbReference>
<accession>A0A7S3A6M6</accession>
<feature type="compositionally biased region" description="Basic and acidic residues" evidence="1">
    <location>
        <begin position="101"/>
        <end position="122"/>
    </location>
</feature>
<sequence>MAKRQGGIKAYFLPVSGISGDSNVGSKKLESKKAVVDEDDIVPVFDEPKAQSKLRVTGGRVSQRISPNPPKSFLSQNDSGNYEVRKRKRIVEDEDDDLEDHLEKQEQRSSKHESRTRQHPSTEPKQQNGPPPLPDRSAMREKLLGSSQCTEDGNVEETPEQVWTKKNPWTTNVRDAERRREDDPNYDPSTLYIPAAPFEKLTPFQKQFWNIKKDHFGRV</sequence>
<feature type="compositionally biased region" description="Basic and acidic residues" evidence="1">
    <location>
        <begin position="27"/>
        <end position="36"/>
    </location>
</feature>
<feature type="region of interest" description="Disordered" evidence="1">
    <location>
        <begin position="16"/>
        <end position="188"/>
    </location>
</feature>
<gene>
    <name evidence="2" type="ORF">RMAR00112_LOCUS31317</name>
</gene>
<dbReference type="GO" id="GO:0006298">
    <property type="term" value="P:mismatch repair"/>
    <property type="evidence" value="ECO:0007669"/>
    <property type="project" value="InterPro"/>
</dbReference>
<evidence type="ECO:0000256" key="1">
    <source>
        <dbReference type="SAM" id="MobiDB-lite"/>
    </source>
</evidence>